<feature type="transmembrane region" description="Helical" evidence="1">
    <location>
        <begin position="203"/>
        <end position="220"/>
    </location>
</feature>
<keyword evidence="3" id="KW-1185">Reference proteome</keyword>
<feature type="transmembrane region" description="Helical" evidence="1">
    <location>
        <begin position="395"/>
        <end position="417"/>
    </location>
</feature>
<keyword evidence="1" id="KW-0472">Membrane</keyword>
<name>A0A9E5JP27_9MICO</name>
<organism evidence="2 3">
    <name type="scientific">Microcella pacifica</name>
    <dbReference type="NCBI Taxonomy" id="2591847"/>
    <lineage>
        <taxon>Bacteria</taxon>
        <taxon>Bacillati</taxon>
        <taxon>Actinomycetota</taxon>
        <taxon>Actinomycetes</taxon>
        <taxon>Micrococcales</taxon>
        <taxon>Microbacteriaceae</taxon>
        <taxon>Microcella</taxon>
    </lineage>
</organism>
<feature type="transmembrane region" description="Helical" evidence="1">
    <location>
        <begin position="226"/>
        <end position="248"/>
    </location>
</feature>
<feature type="transmembrane region" description="Helical" evidence="1">
    <location>
        <begin position="438"/>
        <end position="459"/>
    </location>
</feature>
<dbReference type="OrthoDB" id="3261041at2"/>
<protein>
    <recommendedName>
        <fullName evidence="4">ABC-2 type transport system permease protein</fullName>
    </recommendedName>
</protein>
<feature type="transmembrane region" description="Helical" evidence="1">
    <location>
        <begin position="322"/>
        <end position="338"/>
    </location>
</feature>
<feature type="transmembrane region" description="Helical" evidence="1">
    <location>
        <begin position="56"/>
        <end position="78"/>
    </location>
</feature>
<evidence type="ECO:0000256" key="1">
    <source>
        <dbReference type="SAM" id="Phobius"/>
    </source>
</evidence>
<comment type="caution">
    <text evidence="2">The sequence shown here is derived from an EMBL/GenBank/DDBJ whole genome shotgun (WGS) entry which is preliminary data.</text>
</comment>
<gene>
    <name evidence="2" type="ORF">FK219_004085</name>
</gene>
<feature type="transmembrane region" description="Helical" evidence="1">
    <location>
        <begin position="479"/>
        <end position="503"/>
    </location>
</feature>
<accession>A0A9E5JP27</accession>
<evidence type="ECO:0008006" key="4">
    <source>
        <dbReference type="Google" id="ProtNLM"/>
    </source>
</evidence>
<reference evidence="2 3" key="1">
    <citation type="submission" date="2020-03" db="EMBL/GenBank/DDBJ databases">
        <title>Chryseoglobus sp. isolated from a deep-sea seamount.</title>
        <authorList>
            <person name="Zhang D.-C."/>
        </authorList>
    </citation>
    <scope>NUCLEOTIDE SEQUENCE [LARGE SCALE GENOMIC DNA]</scope>
    <source>
        <strain evidence="2 3">KN1116</strain>
    </source>
</reference>
<feature type="transmembrane region" description="Helical" evidence="1">
    <location>
        <begin position="98"/>
        <end position="121"/>
    </location>
</feature>
<feature type="transmembrane region" description="Helical" evidence="1">
    <location>
        <begin position="133"/>
        <end position="153"/>
    </location>
</feature>
<evidence type="ECO:0000313" key="3">
    <source>
        <dbReference type="Proteomes" id="UP000818266"/>
    </source>
</evidence>
<keyword evidence="1" id="KW-1133">Transmembrane helix</keyword>
<feature type="transmembrane region" description="Helical" evidence="1">
    <location>
        <begin position="295"/>
        <end position="315"/>
    </location>
</feature>
<evidence type="ECO:0000313" key="2">
    <source>
        <dbReference type="EMBL" id="NHF62426.1"/>
    </source>
</evidence>
<dbReference type="RefSeq" id="WP_152583162.1">
    <property type="nucleotide sequence ID" value="NZ_VIKT02000005.1"/>
</dbReference>
<feature type="transmembrane region" description="Helical" evidence="1">
    <location>
        <begin position="165"/>
        <end position="191"/>
    </location>
</feature>
<dbReference type="EMBL" id="VIKT02000005">
    <property type="protein sequence ID" value="NHF62426.1"/>
    <property type="molecule type" value="Genomic_DNA"/>
</dbReference>
<feature type="transmembrane region" description="Helical" evidence="1">
    <location>
        <begin position="368"/>
        <end position="389"/>
    </location>
</feature>
<keyword evidence="1" id="KW-0812">Transmembrane</keyword>
<sequence>MVDHILRLKLALLGSAFRGAASAVRALLVLVLAGGVGAALILLAREVQVDRADHRAALIIVASAIALGIVVAPLSAGLGSALEPRRFAAFPVPRGQLALGLMLAGVIGIPGALAVTLGIAFEIAWADTDKAGLAILAGVIGAIVLVMVSQYLVAVTAQLAVSSAAVRMITAAARLTIALALGAAAMAVLLVQSGDDTEGLIEVASVVAATPLGFLWAAPGGVDAEIAWRLFGGAVAVAALVAAWPWVVSRIVEAPQRIRSAPAIRGLGWFDLVPATASAAIAARSLLYWTRDARYRAVIIALPVAPALMMVALALAGAPVPLLWLIPVPVFALFLGWFSHNDVAYDHSAMWMHVAAPLRGFSDRWGRVVPPLLIGTPLILLASPLAALWSEVPDVYPAVVGTGLGLLLTGLGVSSVSSALTPYPAARPGAGPWDQPPLIGAAAGWVQSFTLLAILAFMSPSLTLAVMGLLDEDPEMLELAGWAGGATGFGMLVLGILIGGFVFRRRAPELLGLLMRT</sequence>
<feature type="transmembrane region" description="Helical" evidence="1">
    <location>
        <begin position="20"/>
        <end position="44"/>
    </location>
</feature>
<dbReference type="AlphaFoldDB" id="A0A9E5JP27"/>
<proteinExistence type="predicted"/>
<dbReference type="Proteomes" id="UP000818266">
    <property type="component" value="Unassembled WGS sequence"/>
</dbReference>